<feature type="domain" description="J" evidence="2">
    <location>
        <begin position="30"/>
        <end position="89"/>
    </location>
</feature>
<dbReference type="InterPro" id="IPR036869">
    <property type="entry name" value="J_dom_sf"/>
</dbReference>
<dbReference type="InterPro" id="IPR051938">
    <property type="entry name" value="Apopto_cytoskel_mod"/>
</dbReference>
<evidence type="ECO:0000256" key="1">
    <source>
        <dbReference type="ARBA" id="ARBA00023186"/>
    </source>
</evidence>
<keyword evidence="1" id="KW-0143">Chaperone</keyword>
<reference evidence="3" key="1">
    <citation type="submission" date="2021-02" db="EMBL/GenBank/DDBJ databases">
        <authorList>
            <person name="Nowell W R."/>
        </authorList>
    </citation>
    <scope>NUCLEOTIDE SEQUENCE</scope>
</reference>
<protein>
    <recommendedName>
        <fullName evidence="2">J domain-containing protein</fullName>
    </recommendedName>
</protein>
<evidence type="ECO:0000259" key="2">
    <source>
        <dbReference type="PROSITE" id="PS50076"/>
    </source>
</evidence>
<dbReference type="PRINTS" id="PR00625">
    <property type="entry name" value="JDOMAIN"/>
</dbReference>
<dbReference type="Pfam" id="PF00226">
    <property type="entry name" value="DnaJ"/>
    <property type="match status" value="1"/>
</dbReference>
<comment type="caution">
    <text evidence="3">The sequence shown here is derived from an EMBL/GenBank/DDBJ whole genome shotgun (WGS) entry which is preliminary data.</text>
</comment>
<feature type="non-terminal residue" evidence="3">
    <location>
        <position position="1"/>
    </location>
</feature>
<dbReference type="AlphaFoldDB" id="A0A820LU66"/>
<dbReference type="SMART" id="SM00271">
    <property type="entry name" value="DnaJ"/>
    <property type="match status" value="1"/>
</dbReference>
<sequence length="153" mass="17851">TQRFRPLLLGITKRYITNASHAPADRFIRQCYSILEVDPSCRDETVIRKAYLEKAKQYHPDSSFRDSKADHGKFNQVQQAYEALLETLKTGDTSDPSSDDDIHIKFDIRHTAPQHRTHLEYGGFGMGTPSQRQAAYYKMRAEKAQEYVYEYRR</sequence>
<evidence type="ECO:0000313" key="4">
    <source>
        <dbReference type="Proteomes" id="UP000663881"/>
    </source>
</evidence>
<accession>A0A820LU66</accession>
<gene>
    <name evidence="3" type="ORF">OKA104_LOCUS49445</name>
</gene>
<dbReference type="PANTHER" id="PTHR44145">
    <property type="entry name" value="DNAJ HOMOLOG SUBFAMILY A MEMBER 3, MITOCHONDRIAL"/>
    <property type="match status" value="1"/>
</dbReference>
<organism evidence="3 4">
    <name type="scientific">Adineta steineri</name>
    <dbReference type="NCBI Taxonomy" id="433720"/>
    <lineage>
        <taxon>Eukaryota</taxon>
        <taxon>Metazoa</taxon>
        <taxon>Spiralia</taxon>
        <taxon>Gnathifera</taxon>
        <taxon>Rotifera</taxon>
        <taxon>Eurotatoria</taxon>
        <taxon>Bdelloidea</taxon>
        <taxon>Adinetida</taxon>
        <taxon>Adinetidae</taxon>
        <taxon>Adineta</taxon>
    </lineage>
</organism>
<proteinExistence type="predicted"/>
<dbReference type="Proteomes" id="UP000663881">
    <property type="component" value="Unassembled WGS sequence"/>
</dbReference>
<evidence type="ECO:0000313" key="3">
    <source>
        <dbReference type="EMBL" id="CAF4363318.1"/>
    </source>
</evidence>
<feature type="non-terminal residue" evidence="3">
    <location>
        <position position="153"/>
    </location>
</feature>
<dbReference type="CDD" id="cd06257">
    <property type="entry name" value="DnaJ"/>
    <property type="match status" value="1"/>
</dbReference>
<dbReference type="PROSITE" id="PS50076">
    <property type="entry name" value="DNAJ_2"/>
    <property type="match status" value="1"/>
</dbReference>
<dbReference type="PANTHER" id="PTHR44145:SF3">
    <property type="entry name" value="DNAJ HOMOLOG SUBFAMILY A MEMBER 3, MITOCHONDRIAL"/>
    <property type="match status" value="1"/>
</dbReference>
<name>A0A820LU66_9BILA</name>
<dbReference type="SUPFAM" id="SSF46565">
    <property type="entry name" value="Chaperone J-domain"/>
    <property type="match status" value="1"/>
</dbReference>
<dbReference type="EMBL" id="CAJOAY010023097">
    <property type="protein sequence ID" value="CAF4363318.1"/>
    <property type="molecule type" value="Genomic_DNA"/>
</dbReference>
<dbReference type="InterPro" id="IPR001623">
    <property type="entry name" value="DnaJ_domain"/>
</dbReference>
<dbReference type="Gene3D" id="1.10.287.110">
    <property type="entry name" value="DnaJ domain"/>
    <property type="match status" value="1"/>
</dbReference>